<name>B0C499_ACAM1</name>
<dbReference type="SUPFAM" id="SSF109604">
    <property type="entry name" value="HD-domain/PDEase-like"/>
    <property type="match status" value="1"/>
</dbReference>
<sequence length="214" mass="24628">MDKQRWQTLMHDLAGQPSLDTYQQLVCAYSEPHRYYHTATHIDACLDHLDRVKVLAQAPAILEMALWFHDAVYQTQSNQNEQDSADWAVHFLQTAGVAVNVCHQVHHLIMATATHTTHDHPDTALMVDIDLAILGQNTQTFADFETQIRQEYAWVPITEYCQQRSQILETFAQRPHLYQTAYFQERYEAMARSNLQTAIRCLQAGILTNNGDNK</sequence>
<dbReference type="PANTHER" id="PTHR21174:SF0">
    <property type="entry name" value="HD PHOSPHOHYDROLASE FAMILY PROTEIN-RELATED"/>
    <property type="match status" value="1"/>
</dbReference>
<accession>B0C499</accession>
<dbReference type="RefSeq" id="WP_012162951.1">
    <property type="nucleotide sequence ID" value="NC_009925.1"/>
</dbReference>
<dbReference type="STRING" id="329726.AM1_2482"/>
<proteinExistence type="predicted"/>
<dbReference type="InterPro" id="IPR009218">
    <property type="entry name" value="HD_phosphohydro"/>
</dbReference>
<evidence type="ECO:0008006" key="3">
    <source>
        <dbReference type="Google" id="ProtNLM"/>
    </source>
</evidence>
<dbReference type="OrthoDB" id="9808993at2"/>
<organism evidence="1 2">
    <name type="scientific">Acaryochloris marina (strain MBIC 11017)</name>
    <dbReference type="NCBI Taxonomy" id="329726"/>
    <lineage>
        <taxon>Bacteria</taxon>
        <taxon>Bacillati</taxon>
        <taxon>Cyanobacteriota</taxon>
        <taxon>Cyanophyceae</taxon>
        <taxon>Acaryochloridales</taxon>
        <taxon>Acaryochloridaceae</taxon>
        <taxon>Acaryochloris</taxon>
    </lineage>
</organism>
<dbReference type="Gene3D" id="1.10.3210.10">
    <property type="entry name" value="Hypothetical protein af1432"/>
    <property type="match status" value="1"/>
</dbReference>
<dbReference type="KEGG" id="amr:AM1_2482"/>
<protein>
    <recommendedName>
        <fullName evidence="3">N-methyl-D-aspartate receptor NMDAR2C subunit</fullName>
    </recommendedName>
</protein>
<evidence type="ECO:0000313" key="1">
    <source>
        <dbReference type="EMBL" id="ABW27490.1"/>
    </source>
</evidence>
<reference evidence="1 2" key="1">
    <citation type="journal article" date="2008" name="Proc. Natl. Acad. Sci. U.S.A.">
        <title>Niche adaptation and genome expansion in the chlorophyll d-producing cyanobacterium Acaryochloris marina.</title>
        <authorList>
            <person name="Swingley W.D."/>
            <person name="Chen M."/>
            <person name="Cheung P.C."/>
            <person name="Conrad A.L."/>
            <person name="Dejesa L.C."/>
            <person name="Hao J."/>
            <person name="Honchak B.M."/>
            <person name="Karbach L.E."/>
            <person name="Kurdoglu A."/>
            <person name="Lahiri S."/>
            <person name="Mastrian S.D."/>
            <person name="Miyashita H."/>
            <person name="Page L."/>
            <person name="Ramakrishna P."/>
            <person name="Satoh S."/>
            <person name="Sattley W.M."/>
            <person name="Shimada Y."/>
            <person name="Taylor H.L."/>
            <person name="Tomo T."/>
            <person name="Tsuchiya T."/>
            <person name="Wang Z.T."/>
            <person name="Raymond J."/>
            <person name="Mimuro M."/>
            <person name="Blankenship R.E."/>
            <person name="Touchman J.W."/>
        </authorList>
    </citation>
    <scope>NUCLEOTIDE SEQUENCE [LARGE SCALE GENOMIC DNA]</scope>
    <source>
        <strain evidence="2">MBIC 11017</strain>
    </source>
</reference>
<dbReference type="eggNOG" id="COG4339">
    <property type="taxonomic scope" value="Bacteria"/>
</dbReference>
<gene>
    <name evidence="1" type="ordered locus">AM1_2482</name>
</gene>
<evidence type="ECO:0000313" key="2">
    <source>
        <dbReference type="Proteomes" id="UP000000268"/>
    </source>
</evidence>
<dbReference type="HOGENOM" id="CLU_051795_2_0_3"/>
<dbReference type="Proteomes" id="UP000000268">
    <property type="component" value="Chromosome"/>
</dbReference>
<dbReference type="AlphaFoldDB" id="B0C499"/>
<dbReference type="EMBL" id="CP000828">
    <property type="protein sequence ID" value="ABW27490.1"/>
    <property type="molecule type" value="Genomic_DNA"/>
</dbReference>
<keyword evidence="2" id="KW-1185">Reference proteome</keyword>
<dbReference type="PIRSF" id="PIRSF035170">
    <property type="entry name" value="HD_phosphohydro"/>
    <property type="match status" value="1"/>
</dbReference>
<dbReference type="PANTHER" id="PTHR21174">
    <property type="match status" value="1"/>
</dbReference>